<feature type="compositionally biased region" description="Low complexity" evidence="1">
    <location>
        <begin position="128"/>
        <end position="140"/>
    </location>
</feature>
<comment type="caution">
    <text evidence="2">The sequence shown here is derived from an EMBL/GenBank/DDBJ whole genome shotgun (WGS) entry which is preliminary data.</text>
</comment>
<evidence type="ECO:0000313" key="2">
    <source>
        <dbReference type="EMBL" id="PIL25530.1"/>
    </source>
</evidence>
<name>A0A2G8RVJ2_9APHY</name>
<feature type="region of interest" description="Disordered" evidence="1">
    <location>
        <begin position="82"/>
        <end position="101"/>
    </location>
</feature>
<evidence type="ECO:0000256" key="1">
    <source>
        <dbReference type="SAM" id="MobiDB-lite"/>
    </source>
</evidence>
<dbReference type="Proteomes" id="UP000230002">
    <property type="component" value="Unassembled WGS sequence"/>
</dbReference>
<feature type="compositionally biased region" description="Polar residues" evidence="1">
    <location>
        <begin position="83"/>
        <end position="92"/>
    </location>
</feature>
<proteinExistence type="predicted"/>
<feature type="region of interest" description="Disordered" evidence="1">
    <location>
        <begin position="110"/>
        <end position="154"/>
    </location>
</feature>
<dbReference type="EMBL" id="AYKW01000049">
    <property type="protein sequence ID" value="PIL25530.1"/>
    <property type="molecule type" value="Genomic_DNA"/>
</dbReference>
<accession>A0A2G8RVJ2</accession>
<reference evidence="2 3" key="1">
    <citation type="journal article" date="2015" name="Sci. Rep.">
        <title>Chromosome-level genome map provides insights into diverse defense mechanisms in the medicinal fungus Ganoderma sinense.</title>
        <authorList>
            <person name="Zhu Y."/>
            <person name="Xu J."/>
            <person name="Sun C."/>
            <person name="Zhou S."/>
            <person name="Xu H."/>
            <person name="Nelson D.R."/>
            <person name="Qian J."/>
            <person name="Song J."/>
            <person name="Luo H."/>
            <person name="Xiang L."/>
            <person name="Li Y."/>
            <person name="Xu Z."/>
            <person name="Ji A."/>
            <person name="Wang L."/>
            <person name="Lu S."/>
            <person name="Hayward A."/>
            <person name="Sun W."/>
            <person name="Li X."/>
            <person name="Schwartz D.C."/>
            <person name="Wang Y."/>
            <person name="Chen S."/>
        </authorList>
    </citation>
    <scope>NUCLEOTIDE SEQUENCE [LARGE SCALE GENOMIC DNA]</scope>
    <source>
        <strain evidence="2 3">ZZ0214-1</strain>
    </source>
</reference>
<protein>
    <submittedName>
        <fullName evidence="2">Uncharacterized protein</fullName>
    </submittedName>
</protein>
<dbReference type="AlphaFoldDB" id="A0A2G8RVJ2"/>
<organism evidence="2 3">
    <name type="scientific">Ganoderma sinense ZZ0214-1</name>
    <dbReference type="NCBI Taxonomy" id="1077348"/>
    <lineage>
        <taxon>Eukaryota</taxon>
        <taxon>Fungi</taxon>
        <taxon>Dikarya</taxon>
        <taxon>Basidiomycota</taxon>
        <taxon>Agaricomycotina</taxon>
        <taxon>Agaricomycetes</taxon>
        <taxon>Polyporales</taxon>
        <taxon>Polyporaceae</taxon>
        <taxon>Ganoderma</taxon>
    </lineage>
</organism>
<keyword evidence="3" id="KW-1185">Reference proteome</keyword>
<sequence>MALQGIQLVGEVWMKNQDESMGGIPTYTIACATSKRSEDTNHLGFVQRCFQMPSQRAIQSRGHLQWAGTRAMTRAGTRVTMPAQVQSGTATSRTRRGCAPARCTTQCQSTAGLSHAGRSSDGPLRLGPSSPKPSQSGPSSLRPSQLGPSSPEIDDLLDRARRISLDTLDLRIRLRHTNDRVCNLNLTIMENTAKVEALAERLIGLRAQVDQREHDAAAFRGHVNKRIDMIELGLKAIMDHLGIPAPAK</sequence>
<evidence type="ECO:0000313" key="3">
    <source>
        <dbReference type="Proteomes" id="UP000230002"/>
    </source>
</evidence>
<gene>
    <name evidence="2" type="ORF">GSI_12405</name>
</gene>